<dbReference type="OrthoDB" id="9768284at2"/>
<accession>A0A366EHN5</accession>
<dbReference type="PANTHER" id="PTHR37817:SF1">
    <property type="entry name" value="N-ACETYLTRANSFERASE EIS"/>
    <property type="match status" value="1"/>
</dbReference>
<evidence type="ECO:0000313" key="2">
    <source>
        <dbReference type="EMBL" id="RBP01917.1"/>
    </source>
</evidence>
<dbReference type="GO" id="GO:0030649">
    <property type="term" value="P:aminoglycoside antibiotic catabolic process"/>
    <property type="evidence" value="ECO:0007669"/>
    <property type="project" value="TreeGrafter"/>
</dbReference>
<gene>
    <name evidence="2" type="ORF">DES48_101665</name>
</gene>
<dbReference type="Gene3D" id="3.30.1050.10">
    <property type="entry name" value="SCP2 sterol-binding domain"/>
    <property type="match status" value="1"/>
</dbReference>
<keyword evidence="2" id="KW-0808">Transferase</keyword>
<dbReference type="Pfam" id="PF13530">
    <property type="entry name" value="SCP2_2"/>
    <property type="match status" value="1"/>
</dbReference>
<dbReference type="InterPro" id="IPR051554">
    <property type="entry name" value="Acetyltransferase_Eis"/>
</dbReference>
<dbReference type="Pfam" id="PF17668">
    <property type="entry name" value="Acetyltransf_17"/>
    <property type="match status" value="1"/>
</dbReference>
<keyword evidence="3" id="KW-1185">Reference proteome</keyword>
<reference evidence="2 3" key="1">
    <citation type="submission" date="2018-06" db="EMBL/GenBank/DDBJ databases">
        <title>Genomic Encyclopedia of Type Strains, Phase IV (KMG-IV): sequencing the most valuable type-strain genomes for metagenomic binning, comparative biology and taxonomic classification.</title>
        <authorList>
            <person name="Goeker M."/>
        </authorList>
    </citation>
    <scope>NUCLEOTIDE SEQUENCE [LARGE SCALE GENOMIC DNA]</scope>
    <source>
        <strain evidence="2 3">DSM 15140</strain>
    </source>
</reference>
<protein>
    <submittedName>
        <fullName evidence="2">Putative acetyltransferase</fullName>
    </submittedName>
</protein>
<dbReference type="EMBL" id="QNRI01000001">
    <property type="protein sequence ID" value="RBP01917.1"/>
    <property type="molecule type" value="Genomic_DNA"/>
</dbReference>
<dbReference type="InterPro" id="IPR041380">
    <property type="entry name" value="Acetyltransf_17"/>
</dbReference>
<comment type="caution">
    <text evidence="2">The sequence shown here is derived from an EMBL/GenBank/DDBJ whole genome shotgun (WGS) entry which is preliminary data.</text>
</comment>
<dbReference type="SUPFAM" id="SSF55718">
    <property type="entry name" value="SCP-like"/>
    <property type="match status" value="1"/>
</dbReference>
<dbReference type="Pfam" id="PF13527">
    <property type="entry name" value="Acetyltransf_9"/>
    <property type="match status" value="1"/>
</dbReference>
<dbReference type="PROSITE" id="PS51186">
    <property type="entry name" value="GNAT"/>
    <property type="match status" value="1"/>
</dbReference>
<dbReference type="InterPro" id="IPR016181">
    <property type="entry name" value="Acyl_CoA_acyltransferase"/>
</dbReference>
<evidence type="ECO:0000313" key="3">
    <source>
        <dbReference type="Proteomes" id="UP000252254"/>
    </source>
</evidence>
<sequence length="394" mass="46411">MSDYVIKALQENDFDDALKLNEYAFGYTLSEEDKEKRKQIMAQHQTVFGSFAEQQLAAKVHIWPLQLFLGDKVIEFGGIAGVATWPEFRRKGHVNKLLQESFKEMKDTGLTLSMLHPFLIRFYRQFGYELTHYTYNYQLTSEDIPNYKPSGYCRRVNFTAASNILADLYQKEATKYGLMMNRSNWWWKERRINKQDTICISYDQAGNPNGYLISTVKNKELQIKEFIHHSLDAFQTLLRWIKNHDSMIDTIKIDSQPNELFAFFLDNPRIPLKKQAYFMTRIVDFENFIKQYPYIVTPERIVIQFAITDKFAPWNTGTWNVIFEEKNCINVAKNEQEEQIDIRLKANIQTVTALLLGSESLDVLRNFSAIDIEEYTKNWNEISEVKKPHLLDFF</sequence>
<dbReference type="AlphaFoldDB" id="A0A366EHN5"/>
<dbReference type="Proteomes" id="UP000252254">
    <property type="component" value="Unassembled WGS sequence"/>
</dbReference>
<dbReference type="STRING" id="200904.GCA_900168775_01448"/>
<proteinExistence type="predicted"/>
<dbReference type="RefSeq" id="WP_113866783.1">
    <property type="nucleotide sequence ID" value="NZ_BAABQN010000001.1"/>
</dbReference>
<dbReference type="InterPro" id="IPR000182">
    <property type="entry name" value="GNAT_dom"/>
</dbReference>
<dbReference type="InterPro" id="IPR025559">
    <property type="entry name" value="Eis_dom"/>
</dbReference>
<dbReference type="InterPro" id="IPR036527">
    <property type="entry name" value="SCP2_sterol-bd_dom_sf"/>
</dbReference>
<feature type="domain" description="N-acetyltransferase" evidence="1">
    <location>
        <begin position="4"/>
        <end position="151"/>
    </location>
</feature>
<dbReference type="PANTHER" id="PTHR37817">
    <property type="entry name" value="N-ACETYLTRANSFERASE EIS"/>
    <property type="match status" value="1"/>
</dbReference>
<evidence type="ECO:0000259" key="1">
    <source>
        <dbReference type="PROSITE" id="PS51186"/>
    </source>
</evidence>
<organism evidence="2 3">
    <name type="scientific">Paraliobacillus ryukyuensis</name>
    <dbReference type="NCBI Taxonomy" id="200904"/>
    <lineage>
        <taxon>Bacteria</taxon>
        <taxon>Bacillati</taxon>
        <taxon>Bacillota</taxon>
        <taxon>Bacilli</taxon>
        <taxon>Bacillales</taxon>
        <taxon>Bacillaceae</taxon>
        <taxon>Paraliobacillus</taxon>
    </lineage>
</organism>
<dbReference type="GO" id="GO:0034069">
    <property type="term" value="F:aminoglycoside N-acetyltransferase activity"/>
    <property type="evidence" value="ECO:0007669"/>
    <property type="project" value="TreeGrafter"/>
</dbReference>
<dbReference type="SUPFAM" id="SSF55729">
    <property type="entry name" value="Acyl-CoA N-acyltransferases (Nat)"/>
    <property type="match status" value="1"/>
</dbReference>
<name>A0A366EHN5_9BACI</name>
<dbReference type="Gene3D" id="3.40.630.30">
    <property type="match status" value="2"/>
</dbReference>